<dbReference type="GO" id="GO:0003724">
    <property type="term" value="F:RNA helicase activity"/>
    <property type="evidence" value="ECO:0007669"/>
    <property type="project" value="UniProtKB-EC"/>
</dbReference>
<evidence type="ECO:0000256" key="5">
    <source>
        <dbReference type="ARBA" id="ARBA00022806"/>
    </source>
</evidence>
<comment type="catalytic activity">
    <reaction evidence="11">
        <text>ATP + H2O = ADP + phosphate + H(+)</text>
        <dbReference type="Rhea" id="RHEA:13065"/>
        <dbReference type="ChEBI" id="CHEBI:15377"/>
        <dbReference type="ChEBI" id="CHEBI:15378"/>
        <dbReference type="ChEBI" id="CHEBI:30616"/>
        <dbReference type="ChEBI" id="CHEBI:43474"/>
        <dbReference type="ChEBI" id="CHEBI:456216"/>
        <dbReference type="EC" id="3.6.4.13"/>
    </reaction>
</comment>
<keyword evidence="5 10" id="KW-0347">Helicase</keyword>
<dbReference type="InterPro" id="IPR027417">
    <property type="entry name" value="P-loop_NTPase"/>
</dbReference>
<dbReference type="InterPro" id="IPR000629">
    <property type="entry name" value="RNA-helicase_DEAD-box_CS"/>
</dbReference>
<feature type="domain" description="Helicase C-terminal" evidence="15">
    <location>
        <begin position="476"/>
        <end position="636"/>
    </location>
</feature>
<evidence type="ECO:0000256" key="3">
    <source>
        <dbReference type="ARBA" id="ARBA00022741"/>
    </source>
</evidence>
<dbReference type="AlphaFoldDB" id="A0AAV4LPY7"/>
<dbReference type="PROSITE" id="PS51195">
    <property type="entry name" value="Q_MOTIF"/>
    <property type="match status" value="1"/>
</dbReference>
<comment type="similarity">
    <text evidence="1">Belongs to the DEAD box helicase family. DDX1 subfamily.</text>
</comment>
<keyword evidence="18" id="KW-1185">Reference proteome</keyword>
<dbReference type="InterPro" id="IPR011545">
    <property type="entry name" value="DEAD/DEAH_box_helicase_dom"/>
</dbReference>
<dbReference type="InterPro" id="IPR014001">
    <property type="entry name" value="Helicase_ATP-bd"/>
</dbReference>
<feature type="short sequence motif" description="Q motif" evidence="9">
    <location>
        <begin position="1"/>
        <end position="29"/>
    </location>
</feature>
<name>A0AAV4LPY7_BABCB</name>
<dbReference type="EC" id="3.6.4.13" evidence="11"/>
<proteinExistence type="inferred from homology"/>
<dbReference type="SUPFAM" id="SSF52540">
    <property type="entry name" value="P-loop containing nucleoside triphosphate hydrolases"/>
    <property type="match status" value="2"/>
</dbReference>
<evidence type="ECO:0000256" key="8">
    <source>
        <dbReference type="ARBA" id="ARBA00022884"/>
    </source>
</evidence>
<feature type="domain" description="Helicase ATP-binding" evidence="14">
    <location>
        <begin position="253"/>
        <end position="416"/>
    </location>
</feature>
<dbReference type="InterPro" id="IPR043136">
    <property type="entry name" value="B30.2/SPRY_sf"/>
</dbReference>
<keyword evidence="6" id="KW-0269">Exonuclease</keyword>
<dbReference type="InterPro" id="IPR013320">
    <property type="entry name" value="ConA-like_dom_sf"/>
</dbReference>
<evidence type="ECO:0000313" key="17">
    <source>
        <dbReference type="EMBL" id="GIX61677.1"/>
    </source>
</evidence>
<dbReference type="SMART" id="SM00487">
    <property type="entry name" value="DEXDc"/>
    <property type="match status" value="1"/>
</dbReference>
<keyword evidence="2" id="KW-0540">Nuclease</keyword>
<evidence type="ECO:0000256" key="10">
    <source>
        <dbReference type="RuleBase" id="RU000492"/>
    </source>
</evidence>
<dbReference type="CDD" id="cd18787">
    <property type="entry name" value="SF2_C_DEAD"/>
    <property type="match status" value="1"/>
</dbReference>
<dbReference type="PROSITE" id="PS00039">
    <property type="entry name" value="DEAD_ATP_HELICASE"/>
    <property type="match status" value="1"/>
</dbReference>
<keyword evidence="7 10" id="KW-0067">ATP-binding</keyword>
<reference evidence="17 18" key="1">
    <citation type="submission" date="2021-06" db="EMBL/GenBank/DDBJ databases">
        <title>Genome sequence of Babesia caballi.</title>
        <authorList>
            <person name="Yamagishi J."/>
            <person name="Kidaka T."/>
            <person name="Ochi A."/>
        </authorList>
    </citation>
    <scope>NUCLEOTIDE SEQUENCE [LARGE SCALE GENOMIC DNA]</scope>
    <source>
        <strain evidence="17">USDA-D6B2</strain>
    </source>
</reference>
<dbReference type="InterPro" id="IPR001650">
    <property type="entry name" value="Helicase_C-like"/>
</dbReference>
<evidence type="ECO:0000256" key="11">
    <source>
        <dbReference type="RuleBase" id="RU365068"/>
    </source>
</evidence>
<protein>
    <recommendedName>
        <fullName evidence="11">ATP-dependent RNA helicase</fullName>
        <ecNumber evidence="11">3.6.4.13</ecNumber>
    </recommendedName>
</protein>
<dbReference type="GO" id="GO:0005524">
    <property type="term" value="F:ATP binding"/>
    <property type="evidence" value="ECO:0007669"/>
    <property type="project" value="UniProtKB-UniRule"/>
</dbReference>
<evidence type="ECO:0000256" key="7">
    <source>
        <dbReference type="ARBA" id="ARBA00022840"/>
    </source>
</evidence>
<dbReference type="GO" id="GO:0003723">
    <property type="term" value="F:RNA binding"/>
    <property type="evidence" value="ECO:0007669"/>
    <property type="project" value="UniProtKB-UniRule"/>
</dbReference>
<dbReference type="Pfam" id="PF00622">
    <property type="entry name" value="SPRY"/>
    <property type="match status" value="1"/>
</dbReference>
<evidence type="ECO:0000259" key="15">
    <source>
        <dbReference type="PROSITE" id="PS51194"/>
    </source>
</evidence>
<feature type="domain" description="DEAD-box RNA helicase Q" evidence="16">
    <location>
        <begin position="1"/>
        <end position="29"/>
    </location>
</feature>
<dbReference type="GeneID" id="94193160"/>
<dbReference type="RefSeq" id="XP_067713748.1">
    <property type="nucleotide sequence ID" value="XM_067857647.1"/>
</dbReference>
<dbReference type="PROSITE" id="PS50188">
    <property type="entry name" value="B302_SPRY"/>
    <property type="match status" value="1"/>
</dbReference>
<evidence type="ECO:0000259" key="14">
    <source>
        <dbReference type="PROSITE" id="PS51192"/>
    </source>
</evidence>
<comment type="caution">
    <text evidence="17">The sequence shown here is derived from an EMBL/GenBank/DDBJ whole genome shotgun (WGS) entry which is preliminary data.</text>
</comment>
<dbReference type="Pfam" id="PF00271">
    <property type="entry name" value="Helicase_C"/>
    <property type="match status" value="1"/>
</dbReference>
<comment type="domain">
    <text evidence="11">The helicase domain is involved in the stimulation of RELA transcriptional activity.</text>
</comment>
<keyword evidence="8 11" id="KW-0694">RNA-binding</keyword>
<dbReference type="PROSITE" id="PS51192">
    <property type="entry name" value="HELICASE_ATP_BIND_1"/>
    <property type="match status" value="1"/>
</dbReference>
<keyword evidence="3 10" id="KW-0547">Nucleotide-binding</keyword>
<evidence type="ECO:0000259" key="16">
    <source>
        <dbReference type="PROSITE" id="PS51195"/>
    </source>
</evidence>
<dbReference type="PROSITE" id="PS51194">
    <property type="entry name" value="HELICASE_CTER"/>
    <property type="match status" value="1"/>
</dbReference>
<organism evidence="17 18">
    <name type="scientific">Babesia caballi</name>
    <dbReference type="NCBI Taxonomy" id="5871"/>
    <lineage>
        <taxon>Eukaryota</taxon>
        <taxon>Sar</taxon>
        <taxon>Alveolata</taxon>
        <taxon>Apicomplexa</taxon>
        <taxon>Aconoidasida</taxon>
        <taxon>Piroplasmida</taxon>
        <taxon>Babesiidae</taxon>
        <taxon>Babesia</taxon>
    </lineage>
</organism>
<evidence type="ECO:0000256" key="4">
    <source>
        <dbReference type="ARBA" id="ARBA00022801"/>
    </source>
</evidence>
<dbReference type="InterPro" id="IPR001870">
    <property type="entry name" value="B30.2/SPRY"/>
</dbReference>
<dbReference type="GO" id="GO:0004527">
    <property type="term" value="F:exonuclease activity"/>
    <property type="evidence" value="ECO:0007669"/>
    <property type="project" value="UniProtKB-KW"/>
</dbReference>
<dbReference type="SUPFAM" id="SSF49899">
    <property type="entry name" value="Concanavalin A-like lectins/glucanases"/>
    <property type="match status" value="1"/>
</dbReference>
<evidence type="ECO:0000259" key="13">
    <source>
        <dbReference type="PROSITE" id="PS50188"/>
    </source>
</evidence>
<feature type="region of interest" description="Disordered" evidence="12">
    <location>
        <begin position="67"/>
        <end position="124"/>
    </location>
</feature>
<gene>
    <name evidence="17" type="ORF">BcabD6B2_11120</name>
</gene>
<dbReference type="SMART" id="SM00490">
    <property type="entry name" value="HELICc"/>
    <property type="match status" value="1"/>
</dbReference>
<evidence type="ECO:0000256" key="9">
    <source>
        <dbReference type="PROSITE-ProRule" id="PRU00552"/>
    </source>
</evidence>
<dbReference type="InterPro" id="IPR003877">
    <property type="entry name" value="SPRY_dom"/>
</dbReference>
<keyword evidence="4 10" id="KW-0378">Hydrolase</keyword>
<dbReference type="PANTHER" id="PTHR24031">
    <property type="entry name" value="RNA HELICASE"/>
    <property type="match status" value="1"/>
</dbReference>
<dbReference type="Pfam" id="PF00270">
    <property type="entry name" value="DEAD"/>
    <property type="match status" value="2"/>
</dbReference>
<dbReference type="Gene3D" id="3.40.50.300">
    <property type="entry name" value="P-loop containing nucleotide triphosphate hydrolases"/>
    <property type="match status" value="3"/>
</dbReference>
<dbReference type="Proteomes" id="UP001497744">
    <property type="component" value="Unassembled WGS sequence"/>
</dbReference>
<comment type="function">
    <text evidence="11">RNA helicase.</text>
</comment>
<dbReference type="SMART" id="SM00449">
    <property type="entry name" value="SPRY"/>
    <property type="match status" value="1"/>
</dbReference>
<feature type="compositionally biased region" description="Basic and acidic residues" evidence="12">
    <location>
        <begin position="80"/>
        <end position="100"/>
    </location>
</feature>
<sequence>MPFGEFGVDPDLNSACLDLGWVLPTPIQAEAIPAILGGRDVCAAAETGSGKTAAFALPCLQLVHEELRGRSPGNGGSRYGGDRAARRGADSAADDERSGISEHTATSKGDVSPADGIQINYSGDPEMQLEGATNEFAATDSTKWVGARLGNPASGAGRYCFECRVTSEGLCRFGWAGAECRYAVGLDGRSYGFGSTGKKSNGGKFLDYGASYGRGDVVLCMLDLAAGEVSFKLNQRHLGVAYKIKGGGEPLFPSVCAKNSRFVVNMRSMSFPEAGYTPVGLVHPDGGGRKAGRTLCLVVEPTIELARQTLENFKLYSKYLTAPAVTVSDAAGAHVVVTTFRGAAKVPTDGVRFLVMDEADELLKQDAKAVGQLVRALRARESADDVGRLQVLLFSATLHSPVVAEHVEKLTRQPQWIDLKGQPQIPDTVDVCVVRLDPCRTYGFEREYPEPALDGLEHLDRRSHRIKSLKPKCLVALLDRLNVTSGLIFCRTNLDCENLCAYLAHLNRSRSDALVNRYSATLLGGKLDLGSRKRNLQDFKSGLYRFLVCTDVAARGVDISGLPFCAMMGVSDCKFQFLHRVGRVGRSQARGLAIVLASTAPERVWYHTCASRASKGPSARVRAAATCRNYELVERGGCTTYYDEPAYLNEIRILISGREFGVIDGDTLALPDLVRSQYGDAAVSMQHTEFQSTMYALTAASQRRYLVNLHRFF</sequence>
<evidence type="ECO:0000256" key="1">
    <source>
        <dbReference type="ARBA" id="ARBA00008765"/>
    </source>
</evidence>
<evidence type="ECO:0000256" key="2">
    <source>
        <dbReference type="ARBA" id="ARBA00022722"/>
    </source>
</evidence>
<accession>A0AAV4LPY7</accession>
<dbReference type="Gene3D" id="2.60.120.920">
    <property type="match status" value="1"/>
</dbReference>
<evidence type="ECO:0000256" key="6">
    <source>
        <dbReference type="ARBA" id="ARBA00022839"/>
    </source>
</evidence>
<evidence type="ECO:0000313" key="18">
    <source>
        <dbReference type="Proteomes" id="UP001497744"/>
    </source>
</evidence>
<dbReference type="InterPro" id="IPR014014">
    <property type="entry name" value="RNA_helicase_DEAD_Q_motif"/>
</dbReference>
<dbReference type="EMBL" id="BPLF01000001">
    <property type="protein sequence ID" value="GIX61677.1"/>
    <property type="molecule type" value="Genomic_DNA"/>
</dbReference>
<evidence type="ECO:0000256" key="12">
    <source>
        <dbReference type="SAM" id="MobiDB-lite"/>
    </source>
</evidence>
<feature type="domain" description="B30.2/SPRY" evidence="13">
    <location>
        <begin position="78"/>
        <end position="276"/>
    </location>
</feature>